<dbReference type="AlphaFoldDB" id="A0A285NDC4"/>
<reference evidence="2" key="1">
    <citation type="submission" date="2017-09" db="EMBL/GenBank/DDBJ databases">
        <authorList>
            <person name="Varghese N."/>
            <person name="Submissions S."/>
        </authorList>
    </citation>
    <scope>NUCLEOTIDE SEQUENCE [LARGE SCALE GENOMIC DNA]</scope>
    <source>
        <strain evidence="2">DSM 15103</strain>
    </source>
</reference>
<organism evidence="1 2">
    <name type="scientific">Persephonella hydrogeniphila</name>
    <dbReference type="NCBI Taxonomy" id="198703"/>
    <lineage>
        <taxon>Bacteria</taxon>
        <taxon>Pseudomonadati</taxon>
        <taxon>Aquificota</taxon>
        <taxon>Aquificia</taxon>
        <taxon>Aquificales</taxon>
        <taxon>Hydrogenothermaceae</taxon>
        <taxon>Persephonella</taxon>
    </lineage>
</organism>
<keyword evidence="2" id="KW-1185">Reference proteome</keyword>
<sequence>MIKDKKVRKTIVLPESIEKELKEMAKYYNKPQSTIIEELLKEKLQEYKMKKRLEAFERITKRAEFFAGVTENKTFQELKEEMGSEY</sequence>
<dbReference type="RefSeq" id="WP_097000028.1">
    <property type="nucleotide sequence ID" value="NZ_OBEI01000002.1"/>
</dbReference>
<accession>A0A285NDC4</accession>
<proteinExistence type="predicted"/>
<evidence type="ECO:0000313" key="1">
    <source>
        <dbReference type="EMBL" id="SNZ06957.1"/>
    </source>
</evidence>
<protein>
    <submittedName>
        <fullName evidence="1">Uncharacterized protein</fullName>
    </submittedName>
</protein>
<dbReference type="EMBL" id="OBEI01000002">
    <property type="protein sequence ID" value="SNZ06957.1"/>
    <property type="molecule type" value="Genomic_DNA"/>
</dbReference>
<name>A0A285NDC4_9AQUI</name>
<evidence type="ECO:0000313" key="2">
    <source>
        <dbReference type="Proteomes" id="UP000219036"/>
    </source>
</evidence>
<dbReference type="OrthoDB" id="15385at2"/>
<dbReference type="Proteomes" id="UP000219036">
    <property type="component" value="Unassembled WGS sequence"/>
</dbReference>
<gene>
    <name evidence="1" type="ORF">SAMN06265182_0857</name>
</gene>